<evidence type="ECO:0000313" key="4">
    <source>
        <dbReference type="Proteomes" id="UP000324513"/>
    </source>
</evidence>
<organism evidence="3 4">
    <name type="scientific">Elizabethkingia miricola</name>
    <name type="common">Chryseobacterium miricola</name>
    <dbReference type="NCBI Taxonomy" id="172045"/>
    <lineage>
        <taxon>Bacteria</taxon>
        <taxon>Pseudomonadati</taxon>
        <taxon>Bacteroidota</taxon>
        <taxon>Flavobacteriia</taxon>
        <taxon>Flavobacteriales</taxon>
        <taxon>Weeksellaceae</taxon>
        <taxon>Elizabethkingia</taxon>
    </lineage>
</organism>
<proteinExistence type="predicted"/>
<dbReference type="RefSeq" id="WP_260255586.1">
    <property type="nucleotide sequence ID" value="NZ_FLSS01000021.1"/>
</dbReference>
<evidence type="ECO:0000313" key="3">
    <source>
        <dbReference type="EMBL" id="TYO92896.1"/>
    </source>
</evidence>
<reference evidence="3 4" key="1">
    <citation type="submission" date="2019-07" db="EMBL/GenBank/DDBJ databases">
        <title>Genomic Encyclopedia of Archaeal and Bacterial Type Strains, Phase II (KMG-II): from individual species to whole genera.</title>
        <authorList>
            <person name="Goeker M."/>
        </authorList>
    </citation>
    <scope>NUCLEOTIDE SEQUENCE [LARGE SCALE GENOMIC DNA]</scope>
    <source>
        <strain evidence="3 4">DSM 14571</strain>
    </source>
</reference>
<dbReference type="EMBL" id="VNHK01000003">
    <property type="protein sequence ID" value="TYO92896.1"/>
    <property type="molecule type" value="Genomic_DNA"/>
</dbReference>
<evidence type="ECO:0000256" key="2">
    <source>
        <dbReference type="SAM" id="SignalP"/>
    </source>
</evidence>
<sequence length="426" mass="46814">MKNLINLLLLTSVAFISLLKAQTVQSFTSAGTQDQYVPVLFSFNNKPFSISRPEVHADRNWLAYGIATINGIGYGWGSGNTMIKLENYTYGMKNSDNTGGVYSYIGKIMCEWKSLGIIVYLRGGTTYNTDGIVQKNDGTYTATVGSQINLSAVPITEPNFNIPPGVYVSNWEINANTPKINLDDVYSINNNIGIGTSTPPAKLSIKGNVSLQSQLSNTSARPMLSSGINEGEIRGISKDGQFSDDGFLRLSAGGGTNTSTQSFIDLSGYSANVPDRYMNITMGTNGIEKLRIDGNGNVGIGTTNPQNKLDVNGTVHAKEVKVDMAGWADFVFDKEYQLPTLDEVEQHIHEKGHLPNIPNTKEVTENSISLGVNQKLLLQKIEELTLYSIEQNKLNKEQSELLRQQIQINKTLEQRLQNLENNNKKN</sequence>
<feature type="chain" id="PRO_5047508202" description="Peptidase S74 domain-containing protein" evidence="2">
    <location>
        <begin position="22"/>
        <end position="426"/>
    </location>
</feature>
<comment type="caution">
    <text evidence="3">The sequence shown here is derived from an EMBL/GenBank/DDBJ whole genome shotgun (WGS) entry which is preliminary data.</text>
</comment>
<name>A0ABY3NIS6_ELIMR</name>
<keyword evidence="2" id="KW-0732">Signal</keyword>
<protein>
    <recommendedName>
        <fullName evidence="5">Peptidase S74 domain-containing protein</fullName>
    </recommendedName>
</protein>
<feature type="coiled-coil region" evidence="1">
    <location>
        <begin position="394"/>
        <end position="422"/>
    </location>
</feature>
<evidence type="ECO:0000256" key="1">
    <source>
        <dbReference type="SAM" id="Coils"/>
    </source>
</evidence>
<evidence type="ECO:0008006" key="5">
    <source>
        <dbReference type="Google" id="ProtNLM"/>
    </source>
</evidence>
<gene>
    <name evidence="3" type="ORF">LX74_00957</name>
</gene>
<keyword evidence="4" id="KW-1185">Reference proteome</keyword>
<keyword evidence="1" id="KW-0175">Coiled coil</keyword>
<dbReference type="Proteomes" id="UP000324513">
    <property type="component" value="Unassembled WGS sequence"/>
</dbReference>
<feature type="signal peptide" evidence="2">
    <location>
        <begin position="1"/>
        <end position="21"/>
    </location>
</feature>
<accession>A0ABY3NIS6</accession>